<dbReference type="RefSeq" id="WP_347689664.1">
    <property type="nucleotide sequence ID" value="NZ_JBDPZN010000001.1"/>
</dbReference>
<keyword evidence="1" id="KW-0732">Signal</keyword>
<feature type="signal peptide" evidence="1">
    <location>
        <begin position="1"/>
        <end position="20"/>
    </location>
</feature>
<evidence type="ECO:0008006" key="4">
    <source>
        <dbReference type="Google" id="ProtNLM"/>
    </source>
</evidence>
<gene>
    <name evidence="2" type="ORF">ABHN84_04175</name>
</gene>
<evidence type="ECO:0000313" key="3">
    <source>
        <dbReference type="Proteomes" id="UP001477278"/>
    </source>
</evidence>
<accession>A0ABV0FKX3</accession>
<sequence>MIIKIRILSLAFILSMICSCSTTPPIVVHNEYGEMSADNELFRKEASECALEARQGIRSTTLTENSEEPEIAFASVQLLSFFSANASCIKSKGWRIKE</sequence>
<name>A0ABV0FKX3_9GAMM</name>
<feature type="chain" id="PRO_5047378571" description="Lipoprotein" evidence="1">
    <location>
        <begin position="21"/>
        <end position="98"/>
    </location>
</feature>
<proteinExistence type="predicted"/>
<dbReference type="PROSITE" id="PS51257">
    <property type="entry name" value="PROKAR_LIPOPROTEIN"/>
    <property type="match status" value="1"/>
</dbReference>
<dbReference type="Proteomes" id="UP001477278">
    <property type="component" value="Unassembled WGS sequence"/>
</dbReference>
<evidence type="ECO:0000256" key="1">
    <source>
        <dbReference type="SAM" id="SignalP"/>
    </source>
</evidence>
<evidence type="ECO:0000313" key="2">
    <source>
        <dbReference type="EMBL" id="MEO3681486.1"/>
    </source>
</evidence>
<organism evidence="2 3">
    <name type="scientific">Shewanella vesiculosa</name>
    <dbReference type="NCBI Taxonomy" id="518738"/>
    <lineage>
        <taxon>Bacteria</taxon>
        <taxon>Pseudomonadati</taxon>
        <taxon>Pseudomonadota</taxon>
        <taxon>Gammaproteobacteria</taxon>
        <taxon>Alteromonadales</taxon>
        <taxon>Shewanellaceae</taxon>
        <taxon>Shewanella</taxon>
    </lineage>
</organism>
<dbReference type="EMBL" id="JBDPZN010000001">
    <property type="protein sequence ID" value="MEO3681486.1"/>
    <property type="molecule type" value="Genomic_DNA"/>
</dbReference>
<protein>
    <recommendedName>
        <fullName evidence="4">Lipoprotein</fullName>
    </recommendedName>
</protein>
<comment type="caution">
    <text evidence="2">The sequence shown here is derived from an EMBL/GenBank/DDBJ whole genome shotgun (WGS) entry which is preliminary data.</text>
</comment>
<keyword evidence="3" id="KW-1185">Reference proteome</keyword>
<reference evidence="2 3" key="1">
    <citation type="submission" date="2024-05" db="EMBL/GenBank/DDBJ databases">
        <title>Genome sequencing of Marine Estuary Bacteria, Shewanella vesiculosa and S. baltica, and Pseudomonas syringae.</title>
        <authorList>
            <person name="Gurung A."/>
            <person name="Maclea K.S."/>
        </authorList>
    </citation>
    <scope>NUCLEOTIDE SEQUENCE [LARGE SCALE GENOMIC DNA]</scope>
    <source>
        <strain evidence="2 3">1A</strain>
    </source>
</reference>